<keyword evidence="3" id="KW-1185">Reference proteome</keyword>
<accession>A0A366IIZ8</accession>
<name>A0A366IIZ8_9MICO</name>
<feature type="transmembrane region" description="Helical" evidence="1">
    <location>
        <begin position="306"/>
        <end position="327"/>
    </location>
</feature>
<feature type="transmembrane region" description="Helical" evidence="1">
    <location>
        <begin position="188"/>
        <end position="208"/>
    </location>
</feature>
<comment type="caution">
    <text evidence="2">The sequence shown here is derived from an EMBL/GenBank/DDBJ whole genome shotgun (WGS) entry which is preliminary data.</text>
</comment>
<protein>
    <submittedName>
        <fullName evidence="2">Uncharacterized protein</fullName>
    </submittedName>
</protein>
<dbReference type="EMBL" id="QNSB01000004">
    <property type="protein sequence ID" value="RBP72094.1"/>
    <property type="molecule type" value="Genomic_DNA"/>
</dbReference>
<proteinExistence type="predicted"/>
<dbReference type="Proteomes" id="UP000253509">
    <property type="component" value="Unassembled WGS sequence"/>
</dbReference>
<sequence>MNDPRPQLEILLITDPGFPSRRLGGILDSLDERLNNDLEPDVHLTTRVETILMTPHYEIDHNSIEAAVDEYDHVDIILVLVEAPRHVNRRPLVAEVFADRRVAVVCATAVGAIRPNVRILDTLMSCIERMRPHFLRRDIRQPTLSFCRWSKNDESGAQMLSSSRAAGNVRLLMGMVAANDPWRTMPKLSGVLAGAAAAGAFGIFYSSIWQLASYLSTPRLLSIGLMTMVGMVLWLIASHRLWDVPPNESRASIVLLYNFSTILTLFACTLGLYIFLVVFIFLGSLVVIDSEYLGLTLDVDVSITNYLDIAWLSAALGVAAGALGSNFDSDVDVKRLTHGQRLRQRIATDSGQGSTD</sequence>
<evidence type="ECO:0000313" key="2">
    <source>
        <dbReference type="EMBL" id="RBP72094.1"/>
    </source>
</evidence>
<feature type="transmembrane region" description="Helical" evidence="1">
    <location>
        <begin position="220"/>
        <end position="242"/>
    </location>
</feature>
<dbReference type="RefSeq" id="WP_113903655.1">
    <property type="nucleotide sequence ID" value="NZ_QNSB01000004.1"/>
</dbReference>
<reference evidence="2 3" key="1">
    <citation type="submission" date="2018-06" db="EMBL/GenBank/DDBJ databases">
        <title>Freshwater and sediment microbial communities from various areas in North America, analyzing microbe dynamics in response to fracking.</title>
        <authorList>
            <person name="Lamendella R."/>
        </authorList>
    </citation>
    <scope>NUCLEOTIDE SEQUENCE [LARGE SCALE GENOMIC DNA]</scope>
    <source>
        <strain evidence="2 3">3b_TX</strain>
    </source>
</reference>
<dbReference type="AlphaFoldDB" id="A0A366IIZ8"/>
<keyword evidence="1" id="KW-1133">Transmembrane helix</keyword>
<keyword evidence="1" id="KW-0472">Membrane</keyword>
<organism evidence="2 3">
    <name type="scientific">Brevibacterium celere</name>
    <dbReference type="NCBI Taxonomy" id="225845"/>
    <lineage>
        <taxon>Bacteria</taxon>
        <taxon>Bacillati</taxon>
        <taxon>Actinomycetota</taxon>
        <taxon>Actinomycetes</taxon>
        <taxon>Micrococcales</taxon>
        <taxon>Brevibacteriaceae</taxon>
        <taxon>Brevibacterium</taxon>
    </lineage>
</organism>
<keyword evidence="1" id="KW-0812">Transmembrane</keyword>
<feature type="transmembrane region" description="Helical" evidence="1">
    <location>
        <begin position="254"/>
        <end position="286"/>
    </location>
</feature>
<gene>
    <name evidence="2" type="ORF">DFO65_10449</name>
</gene>
<evidence type="ECO:0000256" key="1">
    <source>
        <dbReference type="SAM" id="Phobius"/>
    </source>
</evidence>
<evidence type="ECO:0000313" key="3">
    <source>
        <dbReference type="Proteomes" id="UP000253509"/>
    </source>
</evidence>